<dbReference type="SUPFAM" id="SSF51391">
    <property type="entry name" value="Thiamin phosphate synthase"/>
    <property type="match status" value="1"/>
</dbReference>
<evidence type="ECO:0000259" key="3">
    <source>
        <dbReference type="Pfam" id="PF02581"/>
    </source>
</evidence>
<reference evidence="4 5" key="1">
    <citation type="submission" date="2016-10" db="EMBL/GenBank/DDBJ databases">
        <authorList>
            <person name="Varghese N."/>
            <person name="Submissions S."/>
        </authorList>
    </citation>
    <scope>NUCLEOTIDE SEQUENCE [LARGE SCALE GENOMIC DNA]</scope>
    <source>
        <strain evidence="4 5">DSM 29073</strain>
    </source>
</reference>
<dbReference type="PANTHER" id="PTHR20857">
    <property type="entry name" value="THIAMINE-PHOSPHATE PYROPHOSPHORYLASE"/>
    <property type="match status" value="1"/>
</dbReference>
<dbReference type="RefSeq" id="WP_103982456.1">
    <property type="nucleotide sequence ID" value="NZ_FNVS01000002.1"/>
</dbReference>
<gene>
    <name evidence="4" type="ORF">SAMN05444001_102179</name>
</gene>
<dbReference type="Gene3D" id="3.20.20.70">
    <property type="entry name" value="Aldolase class I"/>
    <property type="match status" value="1"/>
</dbReference>
<organism evidence="4 5">
    <name type="scientific">Parabacteroides chinchillae</name>
    <dbReference type="NCBI Taxonomy" id="871327"/>
    <lineage>
        <taxon>Bacteria</taxon>
        <taxon>Pseudomonadati</taxon>
        <taxon>Bacteroidota</taxon>
        <taxon>Bacteroidia</taxon>
        <taxon>Bacteroidales</taxon>
        <taxon>Tannerellaceae</taxon>
        <taxon>Parabacteroides</taxon>
    </lineage>
</organism>
<dbReference type="InterPro" id="IPR022998">
    <property type="entry name" value="ThiamineP_synth_TenI"/>
</dbReference>
<dbReference type="GO" id="GO:0009228">
    <property type="term" value="P:thiamine biosynthetic process"/>
    <property type="evidence" value="ECO:0007669"/>
    <property type="project" value="UniProtKB-KW"/>
</dbReference>
<dbReference type="EMBL" id="FNVS01000002">
    <property type="protein sequence ID" value="SEF54470.1"/>
    <property type="molecule type" value="Genomic_DNA"/>
</dbReference>
<dbReference type="AlphaFoldDB" id="A0A8G2F0K7"/>
<evidence type="ECO:0000313" key="5">
    <source>
        <dbReference type="Proteomes" id="UP000236725"/>
    </source>
</evidence>
<proteinExistence type="predicted"/>
<dbReference type="PANTHER" id="PTHR20857:SF15">
    <property type="entry name" value="THIAMINE-PHOSPHATE SYNTHASE"/>
    <property type="match status" value="1"/>
</dbReference>
<dbReference type="GO" id="GO:0004789">
    <property type="term" value="F:thiamine-phosphate diphosphorylase activity"/>
    <property type="evidence" value="ECO:0007669"/>
    <property type="project" value="TreeGrafter"/>
</dbReference>
<dbReference type="InterPro" id="IPR013785">
    <property type="entry name" value="Aldolase_TIM"/>
</dbReference>
<name>A0A8G2F0K7_9BACT</name>
<comment type="pathway">
    <text evidence="1">Cofactor biosynthesis; thiamine diphosphate biosynthesis.</text>
</comment>
<protein>
    <submittedName>
        <fullName evidence="4">Thiamine-phosphate pyrophosphorylase</fullName>
    </submittedName>
</protein>
<evidence type="ECO:0000256" key="2">
    <source>
        <dbReference type="ARBA" id="ARBA00022977"/>
    </source>
</evidence>
<evidence type="ECO:0000256" key="1">
    <source>
        <dbReference type="ARBA" id="ARBA00004948"/>
    </source>
</evidence>
<keyword evidence="2" id="KW-0784">Thiamine biosynthesis</keyword>
<dbReference type="Proteomes" id="UP000236725">
    <property type="component" value="Unassembled WGS sequence"/>
</dbReference>
<dbReference type="GO" id="GO:0005737">
    <property type="term" value="C:cytoplasm"/>
    <property type="evidence" value="ECO:0007669"/>
    <property type="project" value="TreeGrafter"/>
</dbReference>
<accession>A0A8G2F0K7</accession>
<dbReference type="CDD" id="cd00564">
    <property type="entry name" value="TMP_TenI"/>
    <property type="match status" value="1"/>
</dbReference>
<keyword evidence="5" id="KW-1185">Reference proteome</keyword>
<dbReference type="Pfam" id="PF02581">
    <property type="entry name" value="TMP-TENI"/>
    <property type="match status" value="1"/>
</dbReference>
<dbReference type="InterPro" id="IPR036206">
    <property type="entry name" value="ThiamineP_synth_sf"/>
</dbReference>
<feature type="domain" description="Thiamine phosphate synthase/TenI" evidence="3">
    <location>
        <begin position="18"/>
        <end position="177"/>
    </location>
</feature>
<sequence>MKKLFVITTPYFFCGEGEILSNLFREGMGCLHLRKPHCSRSALEKLILEIPSQYYSHIVLHDQFGLVANGNPYHFKGIHLNRRNNTIPNGFSGSISCSCHSLQEISENAKFDYRFLSPIFQSISKQGYGNGFPLDILWQASKTGLINEKVIALGGIDISTIPQLKDIAFGGVAVLGALWGQSPSEKEVNNIIKRFKSLELCLAIH</sequence>
<comment type="caution">
    <text evidence="4">The sequence shown here is derived from an EMBL/GenBank/DDBJ whole genome shotgun (WGS) entry which is preliminary data.</text>
</comment>
<evidence type="ECO:0000313" key="4">
    <source>
        <dbReference type="EMBL" id="SEF54470.1"/>
    </source>
</evidence>